<evidence type="ECO:0000313" key="4">
    <source>
        <dbReference type="Proteomes" id="UP001302676"/>
    </source>
</evidence>
<dbReference type="PANTHER" id="PTHR47797">
    <property type="entry name" value="DEHYDROGENASE, PUTATIVE (AFU_ORTHOLOGUE AFUA_8G05805)-RELATED"/>
    <property type="match status" value="1"/>
</dbReference>
<evidence type="ECO:0000313" key="3">
    <source>
        <dbReference type="EMBL" id="KAK4139706.1"/>
    </source>
</evidence>
<evidence type="ECO:0000259" key="2">
    <source>
        <dbReference type="Pfam" id="PF16010"/>
    </source>
</evidence>
<dbReference type="EMBL" id="MU853652">
    <property type="protein sequence ID" value="KAK4139706.1"/>
    <property type="molecule type" value="Genomic_DNA"/>
</dbReference>
<feature type="domain" description="Cellobiose dehydrogenase-like cytochrome" evidence="2">
    <location>
        <begin position="31"/>
        <end position="202"/>
    </location>
</feature>
<dbReference type="InterPro" id="IPR015920">
    <property type="entry name" value="Cellobiose_DH-like_cyt"/>
</dbReference>
<reference evidence="3" key="2">
    <citation type="submission" date="2023-05" db="EMBL/GenBank/DDBJ databases">
        <authorList>
            <consortium name="Lawrence Berkeley National Laboratory"/>
            <person name="Steindorff A."/>
            <person name="Hensen N."/>
            <person name="Bonometti L."/>
            <person name="Westerberg I."/>
            <person name="Brannstrom I.O."/>
            <person name="Guillou S."/>
            <person name="Cros-Aarteil S."/>
            <person name="Calhoun S."/>
            <person name="Haridas S."/>
            <person name="Kuo A."/>
            <person name="Mondo S."/>
            <person name="Pangilinan J."/>
            <person name="Riley R."/>
            <person name="Labutti K."/>
            <person name="Andreopoulos B."/>
            <person name="Lipzen A."/>
            <person name="Chen C."/>
            <person name="Yanf M."/>
            <person name="Daum C."/>
            <person name="Ng V."/>
            <person name="Clum A."/>
            <person name="Ohm R."/>
            <person name="Martin F."/>
            <person name="Silar P."/>
            <person name="Natvig D."/>
            <person name="Lalanne C."/>
            <person name="Gautier V."/>
            <person name="Ament-Velasquez S.L."/>
            <person name="Kruys A."/>
            <person name="Hutchinson M.I."/>
            <person name="Powell A.J."/>
            <person name="Barry K."/>
            <person name="Miller A.N."/>
            <person name="Grigoriev I.V."/>
            <person name="Debuchy R."/>
            <person name="Gladieux P."/>
            <person name="Thoren M.H."/>
            <person name="Johannesson H."/>
        </authorList>
    </citation>
    <scope>NUCLEOTIDE SEQUENCE</scope>
    <source>
        <strain evidence="3">CBS 141.50</strain>
    </source>
</reference>
<keyword evidence="1" id="KW-0732">Signal</keyword>
<dbReference type="SUPFAM" id="SSF49344">
    <property type="entry name" value="CBD9-like"/>
    <property type="match status" value="1"/>
</dbReference>
<evidence type="ECO:0000256" key="1">
    <source>
        <dbReference type="SAM" id="SignalP"/>
    </source>
</evidence>
<organism evidence="3 4">
    <name type="scientific">Dichotomopilus funicola</name>
    <dbReference type="NCBI Taxonomy" id="1934379"/>
    <lineage>
        <taxon>Eukaryota</taxon>
        <taxon>Fungi</taxon>
        <taxon>Dikarya</taxon>
        <taxon>Ascomycota</taxon>
        <taxon>Pezizomycotina</taxon>
        <taxon>Sordariomycetes</taxon>
        <taxon>Sordariomycetidae</taxon>
        <taxon>Sordariales</taxon>
        <taxon>Chaetomiaceae</taxon>
        <taxon>Dichotomopilus</taxon>
    </lineage>
</organism>
<reference evidence="3" key="1">
    <citation type="journal article" date="2023" name="Mol. Phylogenet. Evol.">
        <title>Genome-scale phylogeny and comparative genomics of the fungal order Sordariales.</title>
        <authorList>
            <person name="Hensen N."/>
            <person name="Bonometti L."/>
            <person name="Westerberg I."/>
            <person name="Brannstrom I.O."/>
            <person name="Guillou S."/>
            <person name="Cros-Aarteil S."/>
            <person name="Calhoun S."/>
            <person name="Haridas S."/>
            <person name="Kuo A."/>
            <person name="Mondo S."/>
            <person name="Pangilinan J."/>
            <person name="Riley R."/>
            <person name="LaButti K."/>
            <person name="Andreopoulos B."/>
            <person name="Lipzen A."/>
            <person name="Chen C."/>
            <person name="Yan M."/>
            <person name="Daum C."/>
            <person name="Ng V."/>
            <person name="Clum A."/>
            <person name="Steindorff A."/>
            <person name="Ohm R.A."/>
            <person name="Martin F."/>
            <person name="Silar P."/>
            <person name="Natvig D.O."/>
            <person name="Lalanne C."/>
            <person name="Gautier V."/>
            <person name="Ament-Velasquez S.L."/>
            <person name="Kruys A."/>
            <person name="Hutchinson M.I."/>
            <person name="Powell A.J."/>
            <person name="Barry K."/>
            <person name="Miller A.N."/>
            <person name="Grigoriev I.V."/>
            <person name="Debuchy R."/>
            <person name="Gladieux P."/>
            <person name="Hiltunen Thoren M."/>
            <person name="Johannesson H."/>
        </authorList>
    </citation>
    <scope>NUCLEOTIDE SEQUENCE</scope>
    <source>
        <strain evidence="3">CBS 141.50</strain>
    </source>
</reference>
<keyword evidence="4" id="KW-1185">Reference proteome</keyword>
<comment type="caution">
    <text evidence="3">The sequence shown here is derived from an EMBL/GenBank/DDBJ whole genome shotgun (WGS) entry which is preliminary data.</text>
</comment>
<proteinExistence type="predicted"/>
<dbReference type="RefSeq" id="XP_062633077.1">
    <property type="nucleotide sequence ID" value="XM_062778552.1"/>
</dbReference>
<dbReference type="Gene3D" id="2.60.40.1210">
    <property type="entry name" value="Cellobiose dehydrogenase, cytochrome domain"/>
    <property type="match status" value="1"/>
</dbReference>
<name>A0AAN6UVT7_9PEZI</name>
<dbReference type="AlphaFoldDB" id="A0AAN6UVT7"/>
<sequence length="219" mass="22518">MAFLRFLTAAVLANAALGTPVPQSDDNPAQYCDAATTICYSEWVSPENIAYRVAIPDTAVAGSFDVLLQIEAPTTVGWAGLAWGGVMVNNPLTIAWANEDGAVVSSRSATSRSYPTPYTGATYAVLPGSTANSTHWSITVLAQGLSSWGSTSLDPAGTISVAYAQSGTPPTEPANNASRFSIHNSHAKWTLDLKASQIANFAELVANASAPLAGGVGGA</sequence>
<protein>
    <submittedName>
        <fullName evidence="3">Cellobiose dehydrogenase</fullName>
    </submittedName>
</protein>
<dbReference type="Pfam" id="PF16010">
    <property type="entry name" value="CDH-cyt"/>
    <property type="match status" value="1"/>
</dbReference>
<dbReference type="GeneID" id="87815165"/>
<feature type="signal peptide" evidence="1">
    <location>
        <begin position="1"/>
        <end position="18"/>
    </location>
</feature>
<dbReference type="PANTHER" id="PTHR47797:SF5">
    <property type="entry name" value="CELLOBIOSE DEHYDROGENASE CYTOCHROME DOMAIN-CONTAINING PROTEIN"/>
    <property type="match status" value="1"/>
</dbReference>
<dbReference type="CDD" id="cd09630">
    <property type="entry name" value="CDH_like_cytochrome"/>
    <property type="match status" value="1"/>
</dbReference>
<feature type="chain" id="PRO_5042980133" evidence="1">
    <location>
        <begin position="19"/>
        <end position="219"/>
    </location>
</feature>
<dbReference type="Proteomes" id="UP001302676">
    <property type="component" value="Unassembled WGS sequence"/>
</dbReference>
<accession>A0AAN6UVT7</accession>
<gene>
    <name evidence="3" type="ORF">C8A04DRAFT_15612</name>
</gene>